<keyword evidence="2" id="KW-1185">Reference proteome</keyword>
<name>A0AAV4V7L9_CAEEX</name>
<dbReference type="Proteomes" id="UP001054945">
    <property type="component" value="Unassembled WGS sequence"/>
</dbReference>
<dbReference type="EMBL" id="BPLR01014003">
    <property type="protein sequence ID" value="GIY65535.1"/>
    <property type="molecule type" value="Genomic_DNA"/>
</dbReference>
<protein>
    <submittedName>
        <fullName evidence="1">Uncharacterized protein</fullName>
    </submittedName>
</protein>
<accession>A0AAV4V7L9</accession>
<evidence type="ECO:0000313" key="2">
    <source>
        <dbReference type="Proteomes" id="UP001054945"/>
    </source>
</evidence>
<gene>
    <name evidence="1" type="ORF">CEXT_166411</name>
</gene>
<sequence>MISTPRKQSSLFFYQLGPIHPFNLKVPFLLNGQSATNLWVDFCARTTCYPAICKRIALKDLENTSECNGGITKLLSLRFPINLDEGPIE</sequence>
<organism evidence="1 2">
    <name type="scientific">Caerostris extrusa</name>
    <name type="common">Bark spider</name>
    <name type="synonym">Caerostris bankana</name>
    <dbReference type="NCBI Taxonomy" id="172846"/>
    <lineage>
        <taxon>Eukaryota</taxon>
        <taxon>Metazoa</taxon>
        <taxon>Ecdysozoa</taxon>
        <taxon>Arthropoda</taxon>
        <taxon>Chelicerata</taxon>
        <taxon>Arachnida</taxon>
        <taxon>Araneae</taxon>
        <taxon>Araneomorphae</taxon>
        <taxon>Entelegynae</taxon>
        <taxon>Araneoidea</taxon>
        <taxon>Araneidae</taxon>
        <taxon>Caerostris</taxon>
    </lineage>
</organism>
<reference evidence="1 2" key="1">
    <citation type="submission" date="2021-06" db="EMBL/GenBank/DDBJ databases">
        <title>Caerostris extrusa draft genome.</title>
        <authorList>
            <person name="Kono N."/>
            <person name="Arakawa K."/>
        </authorList>
    </citation>
    <scope>NUCLEOTIDE SEQUENCE [LARGE SCALE GENOMIC DNA]</scope>
</reference>
<proteinExistence type="predicted"/>
<evidence type="ECO:0000313" key="1">
    <source>
        <dbReference type="EMBL" id="GIY65535.1"/>
    </source>
</evidence>
<comment type="caution">
    <text evidence="1">The sequence shown here is derived from an EMBL/GenBank/DDBJ whole genome shotgun (WGS) entry which is preliminary data.</text>
</comment>
<dbReference type="AlphaFoldDB" id="A0AAV4V7L9"/>